<accession>A0A0A9HQ96</accession>
<name>A0A0A9HQ96_ARUDO</name>
<reference evidence="2" key="1">
    <citation type="submission" date="2014-09" db="EMBL/GenBank/DDBJ databases">
        <authorList>
            <person name="Magalhaes I.L.F."/>
            <person name="Oliveira U."/>
            <person name="Santos F.R."/>
            <person name="Vidigal T.H.D.A."/>
            <person name="Brescovit A.D."/>
            <person name="Santos A.J."/>
        </authorList>
    </citation>
    <scope>NUCLEOTIDE SEQUENCE</scope>
    <source>
        <tissue evidence="2">Shoot tissue taken approximately 20 cm above the soil surface</tissue>
    </source>
</reference>
<protein>
    <submittedName>
        <fullName evidence="2">Uncharacterized protein</fullName>
    </submittedName>
</protein>
<dbReference type="EMBL" id="GBRH01160845">
    <property type="protein sequence ID" value="JAE37051.1"/>
    <property type="molecule type" value="Transcribed_RNA"/>
</dbReference>
<dbReference type="AlphaFoldDB" id="A0A0A9HQ96"/>
<feature type="region of interest" description="Disordered" evidence="1">
    <location>
        <begin position="18"/>
        <end position="42"/>
    </location>
</feature>
<organism evidence="2">
    <name type="scientific">Arundo donax</name>
    <name type="common">Giant reed</name>
    <name type="synonym">Donax arundinaceus</name>
    <dbReference type="NCBI Taxonomy" id="35708"/>
    <lineage>
        <taxon>Eukaryota</taxon>
        <taxon>Viridiplantae</taxon>
        <taxon>Streptophyta</taxon>
        <taxon>Embryophyta</taxon>
        <taxon>Tracheophyta</taxon>
        <taxon>Spermatophyta</taxon>
        <taxon>Magnoliopsida</taxon>
        <taxon>Liliopsida</taxon>
        <taxon>Poales</taxon>
        <taxon>Poaceae</taxon>
        <taxon>PACMAD clade</taxon>
        <taxon>Arundinoideae</taxon>
        <taxon>Arundineae</taxon>
        <taxon>Arundo</taxon>
    </lineage>
</organism>
<evidence type="ECO:0000256" key="1">
    <source>
        <dbReference type="SAM" id="MobiDB-lite"/>
    </source>
</evidence>
<sequence length="42" mass="4974">MSVIPIISQQELYYPRRPPLFHGLPHPAKHETSCHRNPKRIQ</sequence>
<reference evidence="2" key="2">
    <citation type="journal article" date="2015" name="Data Brief">
        <title>Shoot transcriptome of the giant reed, Arundo donax.</title>
        <authorList>
            <person name="Barrero R.A."/>
            <person name="Guerrero F.D."/>
            <person name="Moolhuijzen P."/>
            <person name="Goolsby J.A."/>
            <person name="Tidwell J."/>
            <person name="Bellgard S.E."/>
            <person name="Bellgard M.I."/>
        </authorList>
    </citation>
    <scope>NUCLEOTIDE SEQUENCE</scope>
    <source>
        <tissue evidence="2">Shoot tissue taken approximately 20 cm above the soil surface</tissue>
    </source>
</reference>
<proteinExistence type="predicted"/>
<evidence type="ECO:0000313" key="2">
    <source>
        <dbReference type="EMBL" id="JAE37051.1"/>
    </source>
</evidence>